<dbReference type="GO" id="GO:0005634">
    <property type="term" value="C:nucleus"/>
    <property type="evidence" value="ECO:0007669"/>
    <property type="project" value="TreeGrafter"/>
</dbReference>
<reference evidence="4" key="2">
    <citation type="submission" date="2011-02" db="EMBL/GenBank/DDBJ databases">
        <authorList>
            <person name="MacLean D."/>
        </authorList>
    </citation>
    <scope>NUCLEOTIDE SEQUENCE</scope>
</reference>
<keyword evidence="2" id="KW-0143">Chaperone</keyword>
<dbReference type="InterPro" id="IPR038389">
    <property type="entry name" value="PSMG2_sf"/>
</dbReference>
<accession>F0W7A3</accession>
<dbReference type="GO" id="GO:0000502">
    <property type="term" value="C:proteasome complex"/>
    <property type="evidence" value="ECO:0007669"/>
    <property type="project" value="UniProtKB-KW"/>
</dbReference>
<evidence type="ECO:0000256" key="2">
    <source>
        <dbReference type="ARBA" id="ARBA00023186"/>
    </source>
</evidence>
<dbReference type="PANTHER" id="PTHR12970">
    <property type="entry name" value="PROTEASOME ASSEMBLY CHAPERONE 2"/>
    <property type="match status" value="1"/>
</dbReference>
<evidence type="ECO:0000313" key="4">
    <source>
        <dbReference type="EMBL" id="CCA17002.1"/>
    </source>
</evidence>
<keyword evidence="4" id="KW-0647">Proteasome</keyword>
<dbReference type="InterPro" id="IPR019151">
    <property type="entry name" value="Proteasome_assmbl_chaperone_2"/>
</dbReference>
<evidence type="ECO:0000256" key="1">
    <source>
        <dbReference type="ARBA" id="ARBA00019186"/>
    </source>
</evidence>
<comment type="similarity">
    <text evidence="3">Belongs to the PSMG2 family.</text>
</comment>
<evidence type="ECO:0000256" key="3">
    <source>
        <dbReference type="ARBA" id="ARBA00025745"/>
    </source>
</evidence>
<dbReference type="GO" id="GO:0043248">
    <property type="term" value="P:proteasome assembly"/>
    <property type="evidence" value="ECO:0007669"/>
    <property type="project" value="TreeGrafter"/>
</dbReference>
<dbReference type="HOGENOM" id="CLU_062640_0_1_1"/>
<protein>
    <recommendedName>
        <fullName evidence="1">Proteasome assembly chaperone 2</fullName>
    </recommendedName>
</protein>
<proteinExistence type="inferred from homology"/>
<gene>
    <name evidence="4" type="primary">AlNc14C28G2725</name>
    <name evidence="4" type="ORF">ALNC14_031450</name>
</gene>
<dbReference type="Gene3D" id="3.40.50.10900">
    <property type="entry name" value="PAC-like subunit"/>
    <property type="match status" value="1"/>
</dbReference>
<organism evidence="4">
    <name type="scientific">Albugo laibachii Nc14</name>
    <dbReference type="NCBI Taxonomy" id="890382"/>
    <lineage>
        <taxon>Eukaryota</taxon>
        <taxon>Sar</taxon>
        <taxon>Stramenopiles</taxon>
        <taxon>Oomycota</taxon>
        <taxon>Peronosporomycetes</taxon>
        <taxon>Albuginales</taxon>
        <taxon>Albuginaceae</taxon>
        <taxon>Albugo</taxon>
    </lineage>
</organism>
<reference evidence="4" key="1">
    <citation type="journal article" date="2011" name="PLoS Biol.">
        <title>Gene gain and loss during evolution of obligate parasitism in the white rust pathogen of Arabidopsis thaliana.</title>
        <authorList>
            <person name="Kemen E."/>
            <person name="Gardiner A."/>
            <person name="Schultz-Larsen T."/>
            <person name="Kemen A.C."/>
            <person name="Balmuth A.L."/>
            <person name="Robert-Seilaniantz A."/>
            <person name="Bailey K."/>
            <person name="Holub E."/>
            <person name="Studholme D.J."/>
            <person name="Maclean D."/>
            <person name="Jones J.D."/>
        </authorList>
    </citation>
    <scope>NUCLEOTIDE SEQUENCE</scope>
</reference>
<dbReference type="EMBL" id="FR824073">
    <property type="protein sequence ID" value="CCA17002.1"/>
    <property type="molecule type" value="Genomic_DNA"/>
</dbReference>
<name>F0W7A3_9STRA</name>
<dbReference type="InterPro" id="IPR016562">
    <property type="entry name" value="Proteasome_assmbl_chp_2_euk"/>
</dbReference>
<dbReference type="Pfam" id="PF09754">
    <property type="entry name" value="PAC2"/>
    <property type="match status" value="1"/>
</dbReference>
<dbReference type="AlphaFoldDB" id="F0W7A3"/>
<dbReference type="PANTHER" id="PTHR12970:SF1">
    <property type="entry name" value="PROTEASOME ASSEMBLY CHAPERONE 2"/>
    <property type="match status" value="1"/>
</dbReference>
<sequence>MDFYPRYDWDGDESSFNNHILVLPSVSYANIGQLAIDCVLNTLLSDAKEHEDNSIQLAGYLSTSSVPPMAGSCAFTYPSNKATAPSLTVNLELYQIKSKKQLILQQRTPILSGKSLQFATDLMLWAKKCGIAGVYVVAGANNMLRSDAIQSSEGVFTTIGNTEMQIDKTLLHNHSFLERFSSKHTIPEDNSSLKSKIQSKWKDVKGTGVAPFVAYVAEQMEMPFAALIMVCAEGDNIREAAVMASYVWSFLKLSVESASKNDDTAHISGLSIRLPPSWSQMFGSEPNSTLY</sequence>
<dbReference type="GO" id="GO:0005829">
    <property type="term" value="C:cytosol"/>
    <property type="evidence" value="ECO:0007669"/>
    <property type="project" value="TreeGrafter"/>
</dbReference>